<dbReference type="InterPro" id="IPR001568">
    <property type="entry name" value="RNase_T2-like"/>
</dbReference>
<protein>
    <submittedName>
        <fullName evidence="5">Uncharacterized protein</fullName>
    </submittedName>
</protein>
<accession>A0A8J5ZJL0</accession>
<evidence type="ECO:0000256" key="1">
    <source>
        <dbReference type="ARBA" id="ARBA00007469"/>
    </source>
</evidence>
<keyword evidence="6" id="KW-1185">Reference proteome</keyword>
<dbReference type="EMBL" id="JAHUZN010000006">
    <property type="protein sequence ID" value="KAG8489874.1"/>
    <property type="molecule type" value="Genomic_DNA"/>
</dbReference>
<evidence type="ECO:0000256" key="3">
    <source>
        <dbReference type="ARBA" id="ARBA00023239"/>
    </source>
</evidence>
<dbReference type="Pfam" id="PF00445">
    <property type="entry name" value="Ribonuclease_T2"/>
    <property type="match status" value="3"/>
</dbReference>
<comment type="similarity">
    <text evidence="1 4">Belongs to the RNase T2 family.</text>
</comment>
<name>A0A8J5ZJL0_9ROSI</name>
<keyword evidence="3" id="KW-0456">Lyase</keyword>
<reference evidence="5 6" key="1">
    <citation type="journal article" date="2021" name="bioRxiv">
        <title>The Gossypium anomalum genome as a resource for cotton improvement and evolutionary analysis of hybrid incompatibility.</title>
        <authorList>
            <person name="Grover C.E."/>
            <person name="Yuan D."/>
            <person name="Arick M.A."/>
            <person name="Miller E.R."/>
            <person name="Hu G."/>
            <person name="Peterson D.G."/>
            <person name="Wendel J.F."/>
            <person name="Udall J.A."/>
        </authorList>
    </citation>
    <scope>NUCLEOTIDE SEQUENCE [LARGE SCALE GENOMIC DNA]</scope>
    <source>
        <strain evidence="5">JFW-Udall</strain>
        <tissue evidence="5">Leaf</tissue>
    </source>
</reference>
<dbReference type="PANTHER" id="PTHR11240:SF46">
    <property type="entry name" value="INTRACELLULAR RIBONUCLEASE LX-LIKE"/>
    <property type="match status" value="1"/>
</dbReference>
<dbReference type="AlphaFoldDB" id="A0A8J5ZJL0"/>
<comment type="caution">
    <text evidence="5">The sequence shown here is derived from an EMBL/GenBank/DDBJ whole genome shotgun (WGS) entry which is preliminary data.</text>
</comment>
<dbReference type="InterPro" id="IPR036430">
    <property type="entry name" value="RNase_T2-like_sf"/>
</dbReference>
<keyword evidence="2" id="KW-0378">Hydrolase</keyword>
<evidence type="ECO:0000256" key="2">
    <source>
        <dbReference type="ARBA" id="ARBA00022722"/>
    </source>
</evidence>
<evidence type="ECO:0000313" key="6">
    <source>
        <dbReference type="Proteomes" id="UP000701853"/>
    </source>
</evidence>
<proteinExistence type="inferred from homology"/>
<dbReference type="GO" id="GO:0003723">
    <property type="term" value="F:RNA binding"/>
    <property type="evidence" value="ECO:0007669"/>
    <property type="project" value="InterPro"/>
</dbReference>
<dbReference type="PROSITE" id="PS00530">
    <property type="entry name" value="RNASE_T2_1"/>
    <property type="match status" value="2"/>
</dbReference>
<dbReference type="GO" id="GO:0033897">
    <property type="term" value="F:ribonuclease T2 activity"/>
    <property type="evidence" value="ECO:0007669"/>
    <property type="project" value="InterPro"/>
</dbReference>
<dbReference type="SUPFAM" id="SSF55895">
    <property type="entry name" value="Ribonuclease Rh-like"/>
    <property type="match status" value="3"/>
</dbReference>
<keyword evidence="2" id="KW-0540">Nuclease</keyword>
<evidence type="ECO:0000313" key="5">
    <source>
        <dbReference type="EMBL" id="KAG8489874.1"/>
    </source>
</evidence>
<dbReference type="InterPro" id="IPR018188">
    <property type="entry name" value="RNase_T2_His_AS_1"/>
</dbReference>
<organism evidence="5 6">
    <name type="scientific">Gossypium anomalum</name>
    <dbReference type="NCBI Taxonomy" id="47600"/>
    <lineage>
        <taxon>Eukaryota</taxon>
        <taxon>Viridiplantae</taxon>
        <taxon>Streptophyta</taxon>
        <taxon>Embryophyta</taxon>
        <taxon>Tracheophyta</taxon>
        <taxon>Spermatophyta</taxon>
        <taxon>Magnoliopsida</taxon>
        <taxon>eudicotyledons</taxon>
        <taxon>Gunneridae</taxon>
        <taxon>Pentapetalae</taxon>
        <taxon>rosids</taxon>
        <taxon>malvids</taxon>
        <taxon>Malvales</taxon>
        <taxon>Malvaceae</taxon>
        <taxon>Malvoideae</taxon>
        <taxon>Gossypium</taxon>
    </lineage>
</organism>
<dbReference type="GO" id="GO:0006401">
    <property type="term" value="P:RNA catabolic process"/>
    <property type="evidence" value="ECO:0007669"/>
    <property type="project" value="TreeGrafter"/>
</dbReference>
<dbReference type="OrthoDB" id="1884050at2759"/>
<evidence type="ECO:0000256" key="4">
    <source>
        <dbReference type="RuleBase" id="RU004328"/>
    </source>
</evidence>
<dbReference type="Gene3D" id="3.90.730.10">
    <property type="entry name" value="Ribonuclease T2-like"/>
    <property type="match status" value="3"/>
</dbReference>
<dbReference type="GO" id="GO:0005576">
    <property type="term" value="C:extracellular region"/>
    <property type="evidence" value="ECO:0007669"/>
    <property type="project" value="TreeGrafter"/>
</dbReference>
<dbReference type="Proteomes" id="UP000701853">
    <property type="component" value="Chromosome 6"/>
</dbReference>
<dbReference type="PANTHER" id="PTHR11240">
    <property type="entry name" value="RIBONUCLEASE T2"/>
    <property type="match status" value="1"/>
</dbReference>
<sequence length="658" mass="74971">MLASLVVSVNGSKFAFYKLSLIWPNSVCKITTCKAPIPSYFTIHGLWPTFGNDIPVPPYNPASNKCNPNPTSPDDIVGELAPIKDKLDKKWPNLWVHKTNVDFWKIQWQHHGISGSSTIRSNTTSIAHFIRKRIQKLWSLSSNYMQHATERTKKTPPSVVQNCPTQVGDRCTNPLTDYVWLRATPTIFGAHNIGNTVKHFYDPCKILLVVMLASLVVSVKGSKFAFYKLSLIWPNSVCKITTCKAPIPSYFTIHVRKTNVDFWKIEWQHHGMCSDYPRDPLDYFKDTLNLAQSKRFDPFKALGVQPSDQTPHLLHTLLENIYKNFGAYILKLHAACHRKEIRFCLKRTKKTPPSVVQNCPTQHTWKHSRHACIQCKLSIKLIKSSSSTSSSSFLFELCCKRKMIIKQLLAFAAVVMLASLVVSVNGSRFAFYKLSLIWPNSVCKITTCKTPIPSYFTIHGLWPTYGNDVPVRPYNPDYNKCNPNPTSPDDIVGKLAPIGDKLDRKWPYLWVDKTNVDFWKIQWQNHGMCSDYPRDPLGYFKDTLNLAQSRRFDPFKALGVQPSDQTPHLLRNLLENVYKNFGAYPQITCSMPQIGILLLKEIRFCLKRTKKTPPSVVQNCPTQVGDRCTNPLTDYVWFRATPTIFGPHNVTSDLLAST</sequence>
<gene>
    <name evidence="5" type="ORF">CXB51_013594</name>
</gene>